<gene>
    <name evidence="2" type="ORF">DEO72_LG6g1846</name>
</gene>
<proteinExistence type="predicted"/>
<keyword evidence="3" id="KW-1185">Reference proteome</keyword>
<accession>A0A4D6MAP3</accession>
<name>A0A4D6MAP3_VIGUN</name>
<evidence type="ECO:0000313" key="3">
    <source>
        <dbReference type="Proteomes" id="UP000501690"/>
    </source>
</evidence>
<organism evidence="2 3">
    <name type="scientific">Vigna unguiculata</name>
    <name type="common">Cowpea</name>
    <dbReference type="NCBI Taxonomy" id="3917"/>
    <lineage>
        <taxon>Eukaryota</taxon>
        <taxon>Viridiplantae</taxon>
        <taxon>Streptophyta</taxon>
        <taxon>Embryophyta</taxon>
        <taxon>Tracheophyta</taxon>
        <taxon>Spermatophyta</taxon>
        <taxon>Magnoliopsida</taxon>
        <taxon>eudicotyledons</taxon>
        <taxon>Gunneridae</taxon>
        <taxon>Pentapetalae</taxon>
        <taxon>rosids</taxon>
        <taxon>fabids</taxon>
        <taxon>Fabales</taxon>
        <taxon>Fabaceae</taxon>
        <taxon>Papilionoideae</taxon>
        <taxon>50 kb inversion clade</taxon>
        <taxon>NPAAA clade</taxon>
        <taxon>indigoferoid/millettioid clade</taxon>
        <taxon>Phaseoleae</taxon>
        <taxon>Vigna</taxon>
    </lineage>
</organism>
<evidence type="ECO:0000256" key="1">
    <source>
        <dbReference type="SAM" id="MobiDB-lite"/>
    </source>
</evidence>
<feature type="compositionally biased region" description="Polar residues" evidence="1">
    <location>
        <begin position="72"/>
        <end position="85"/>
    </location>
</feature>
<reference evidence="2 3" key="1">
    <citation type="submission" date="2019-04" db="EMBL/GenBank/DDBJ databases">
        <title>An improved genome assembly and genetic linkage map for asparagus bean, Vigna unguiculata ssp. sesquipedialis.</title>
        <authorList>
            <person name="Xia Q."/>
            <person name="Zhang R."/>
            <person name="Dong Y."/>
        </authorList>
    </citation>
    <scope>NUCLEOTIDE SEQUENCE [LARGE SCALE GENOMIC DNA]</scope>
    <source>
        <tissue evidence="2">Leaf</tissue>
    </source>
</reference>
<dbReference type="EMBL" id="CP039350">
    <property type="protein sequence ID" value="QCD97136.1"/>
    <property type="molecule type" value="Genomic_DNA"/>
</dbReference>
<feature type="region of interest" description="Disordered" evidence="1">
    <location>
        <begin position="48"/>
        <end position="100"/>
    </location>
</feature>
<protein>
    <submittedName>
        <fullName evidence="2">Uncharacterized protein</fullName>
    </submittedName>
</protein>
<evidence type="ECO:0000313" key="2">
    <source>
        <dbReference type="EMBL" id="QCD97136.1"/>
    </source>
</evidence>
<dbReference type="AlphaFoldDB" id="A0A4D6MAP3"/>
<sequence length="100" mass="11546">MAAPSSRTSCRNLTRIRKHEGRRTFFFAATFMVSPCSNAKSPHSILQWQHHRDLSPRAPRATTIPARECTHDATSPRQPQTQQHLPRQLRNHHNNHHNLA</sequence>
<dbReference type="Proteomes" id="UP000501690">
    <property type="component" value="Linkage Group LG6"/>
</dbReference>
<feature type="compositionally biased region" description="Basic residues" evidence="1">
    <location>
        <begin position="87"/>
        <end position="100"/>
    </location>
</feature>